<dbReference type="EMBL" id="FNOI01000003">
    <property type="protein sequence ID" value="SDX01791.1"/>
    <property type="molecule type" value="Genomic_DNA"/>
</dbReference>
<keyword evidence="8" id="KW-1185">Reference proteome</keyword>
<keyword evidence="3" id="KW-0997">Cell inner membrane</keyword>
<evidence type="ECO:0000313" key="7">
    <source>
        <dbReference type="EMBL" id="SDX01791.1"/>
    </source>
</evidence>
<dbReference type="Pfam" id="PF03279">
    <property type="entry name" value="Lip_A_acyltrans"/>
    <property type="match status" value="1"/>
</dbReference>
<evidence type="ECO:0000313" key="8">
    <source>
        <dbReference type="Proteomes" id="UP000199441"/>
    </source>
</evidence>
<evidence type="ECO:0000256" key="4">
    <source>
        <dbReference type="ARBA" id="ARBA00022679"/>
    </source>
</evidence>
<protein>
    <submittedName>
        <fullName evidence="7">KDO2-lipid IV(A) lauroyltransferase</fullName>
    </submittedName>
</protein>
<dbReference type="GO" id="GO:0016746">
    <property type="term" value="F:acyltransferase activity"/>
    <property type="evidence" value="ECO:0007669"/>
    <property type="project" value="UniProtKB-KW"/>
</dbReference>
<evidence type="ECO:0000256" key="6">
    <source>
        <dbReference type="ARBA" id="ARBA00023315"/>
    </source>
</evidence>
<proteinExistence type="predicted"/>
<sequence length="315" mass="34132">MALGSTAQGRRGIGEFASYLAIRGIIGVALAVPYKWRVPLAGWIVSRVVAPLAGYTKRVRDNLAYVCPDLPKSEVDRLARAVPDNAGRTLIEIYSGKGFTDRFKHAPLTGDGVAALRQAHADGRPVVLVTGHFGNYDAPRAALIAAGFNVGALYREMNNGFFNPHYVAAISTVGTPVFPRGRQGLAGLIKFLRAGGMAGFLMDQYMWDGADLTFFGKPAPTALSAAELALKYDALVIPVYGIRQPNGLDFEVVCEAPIAHSTPAEMTQALNDSLEALVREHMGQWFWIHRRWKPEQAEVRQSARAAAKMGPDDPS</sequence>
<dbReference type="CDD" id="cd07984">
    <property type="entry name" value="LPLAT_LABLAT-like"/>
    <property type="match status" value="1"/>
</dbReference>
<organism evidence="7 8">
    <name type="scientific">Litoreibacter albidus</name>
    <dbReference type="NCBI Taxonomy" id="670155"/>
    <lineage>
        <taxon>Bacteria</taxon>
        <taxon>Pseudomonadati</taxon>
        <taxon>Pseudomonadota</taxon>
        <taxon>Alphaproteobacteria</taxon>
        <taxon>Rhodobacterales</taxon>
        <taxon>Roseobacteraceae</taxon>
        <taxon>Litoreibacter</taxon>
    </lineage>
</organism>
<keyword evidence="6" id="KW-0012">Acyltransferase</keyword>
<keyword evidence="5" id="KW-0472">Membrane</keyword>
<evidence type="ECO:0000256" key="2">
    <source>
        <dbReference type="ARBA" id="ARBA00022475"/>
    </source>
</evidence>
<dbReference type="InterPro" id="IPR004960">
    <property type="entry name" value="LipA_acyltrans"/>
</dbReference>
<dbReference type="GO" id="GO:0009247">
    <property type="term" value="P:glycolipid biosynthetic process"/>
    <property type="evidence" value="ECO:0007669"/>
    <property type="project" value="UniProtKB-ARBA"/>
</dbReference>
<evidence type="ECO:0000256" key="1">
    <source>
        <dbReference type="ARBA" id="ARBA00004533"/>
    </source>
</evidence>
<dbReference type="PANTHER" id="PTHR30606:SF10">
    <property type="entry name" value="PHOSPHATIDYLINOSITOL MANNOSIDE ACYLTRANSFERASE"/>
    <property type="match status" value="1"/>
</dbReference>
<keyword evidence="4 7" id="KW-0808">Transferase</keyword>
<reference evidence="8" key="1">
    <citation type="submission" date="2016-10" db="EMBL/GenBank/DDBJ databases">
        <authorList>
            <person name="Varghese N."/>
            <person name="Submissions S."/>
        </authorList>
    </citation>
    <scope>NUCLEOTIDE SEQUENCE [LARGE SCALE GENOMIC DNA]</scope>
    <source>
        <strain evidence="8">DSM 26922</strain>
    </source>
</reference>
<comment type="subcellular location">
    <subcellularLocation>
        <location evidence="1">Cell inner membrane</location>
    </subcellularLocation>
</comment>
<evidence type="ECO:0000256" key="3">
    <source>
        <dbReference type="ARBA" id="ARBA00022519"/>
    </source>
</evidence>
<dbReference type="GO" id="GO:0005886">
    <property type="term" value="C:plasma membrane"/>
    <property type="evidence" value="ECO:0007669"/>
    <property type="project" value="UniProtKB-SubCell"/>
</dbReference>
<dbReference type="PANTHER" id="PTHR30606">
    <property type="entry name" value="LIPID A BIOSYNTHESIS LAUROYL ACYLTRANSFERASE"/>
    <property type="match status" value="1"/>
</dbReference>
<gene>
    <name evidence="7" type="ORF">SAMN04488001_2261</name>
</gene>
<accession>A0A1H2Y9R7</accession>
<keyword evidence="2" id="KW-1003">Cell membrane</keyword>
<dbReference type="STRING" id="670155.SAMN04488001_2261"/>
<dbReference type="OrthoDB" id="9801955at2"/>
<dbReference type="Proteomes" id="UP000199441">
    <property type="component" value="Unassembled WGS sequence"/>
</dbReference>
<dbReference type="AlphaFoldDB" id="A0A1H2Y9R7"/>
<name>A0A1H2Y9R7_9RHOB</name>
<evidence type="ECO:0000256" key="5">
    <source>
        <dbReference type="ARBA" id="ARBA00023136"/>
    </source>
</evidence>
<dbReference type="RefSeq" id="WP_089947025.1">
    <property type="nucleotide sequence ID" value="NZ_FNOI01000003.1"/>
</dbReference>